<keyword evidence="4 7" id="KW-0964">Secreted</keyword>
<dbReference type="InterPro" id="IPR033113">
    <property type="entry name" value="PLA2_histidine"/>
</dbReference>
<evidence type="ECO:0000256" key="7">
    <source>
        <dbReference type="RuleBase" id="RU361236"/>
    </source>
</evidence>
<dbReference type="EC" id="3.1.1.4" evidence="7"/>
<evidence type="ECO:0000313" key="9">
    <source>
        <dbReference type="EMBL" id="KAH9415427.1"/>
    </source>
</evidence>
<keyword evidence="7" id="KW-0106">Calcium</keyword>
<sequence length="242" mass="27954">MQIDANDSIRQSNHSNIIPIELSDNPINNDDFNGYNIRYDDNENGSLIIINNTDNNHHNKSDDSRLMASLFIDRHVYDDDDNDDDLDHNPMNLSSSSSSYNHNNNNNRFKRGVVSLASMIRCIAQCNPLSYKDYGCYCGFQGEGYPVDAIDRCCYMHDMCYEQSECNQALVYFVSYKWICRKNRRASCGYVIDGDSKQRCAYQLCECDRKFAKCLSRHRCPSVKPSCRTKRNILTSLSKLFF</sequence>
<dbReference type="InterPro" id="IPR033112">
    <property type="entry name" value="PLA2_Asp_AS"/>
</dbReference>
<gene>
    <name evidence="9" type="ORF">DERP_010283</name>
</gene>
<dbReference type="InterPro" id="IPR016090">
    <property type="entry name" value="PLA2-like_dom"/>
</dbReference>
<protein>
    <recommendedName>
        <fullName evidence="7">Phospholipase A2</fullName>
        <ecNumber evidence="7">3.1.1.4</ecNumber>
    </recommendedName>
</protein>
<evidence type="ECO:0000313" key="10">
    <source>
        <dbReference type="Proteomes" id="UP000887458"/>
    </source>
</evidence>
<name>A0ABQ8IYR7_DERPT</name>
<evidence type="ECO:0000256" key="2">
    <source>
        <dbReference type="ARBA" id="ARBA00004613"/>
    </source>
</evidence>
<proteinExistence type="inferred from homology"/>
<dbReference type="InterPro" id="IPR036444">
    <property type="entry name" value="PLipase_A2_dom_sf"/>
</dbReference>
<dbReference type="PANTHER" id="PTHR11716">
    <property type="entry name" value="PHOSPHOLIPASE A2 FAMILY MEMBER"/>
    <property type="match status" value="1"/>
</dbReference>
<comment type="caution">
    <text evidence="9">The sequence shown here is derived from an EMBL/GenBank/DDBJ whole genome shotgun (WGS) entry which is preliminary data.</text>
</comment>
<dbReference type="Pfam" id="PF00068">
    <property type="entry name" value="Phospholip_A2_1"/>
    <property type="match status" value="1"/>
</dbReference>
<dbReference type="InterPro" id="IPR001211">
    <property type="entry name" value="PLA2"/>
</dbReference>
<dbReference type="PROSITE" id="PS00119">
    <property type="entry name" value="PA2_ASP"/>
    <property type="match status" value="1"/>
</dbReference>
<dbReference type="SMART" id="SM00085">
    <property type="entry name" value="PA2c"/>
    <property type="match status" value="1"/>
</dbReference>
<keyword evidence="5" id="KW-0865">Zymogen</keyword>
<dbReference type="EMBL" id="NJHN03000096">
    <property type="protein sequence ID" value="KAH9415427.1"/>
    <property type="molecule type" value="Genomic_DNA"/>
</dbReference>
<comment type="similarity">
    <text evidence="3">Belongs to the phospholipase A2 family. Group III subfamily.</text>
</comment>
<reference evidence="9 10" key="2">
    <citation type="journal article" date="2022" name="Mol. Biol. Evol.">
        <title>Comparative Genomics Reveals Insights into the Divergent Evolution of Astigmatic Mites and Household Pest Adaptations.</title>
        <authorList>
            <person name="Xiong Q."/>
            <person name="Wan A.T."/>
            <person name="Liu X."/>
            <person name="Fung C.S."/>
            <person name="Xiao X."/>
            <person name="Malainual N."/>
            <person name="Hou J."/>
            <person name="Wang L."/>
            <person name="Wang M."/>
            <person name="Yang K.Y."/>
            <person name="Cui Y."/>
            <person name="Leung E.L."/>
            <person name="Nong W."/>
            <person name="Shin S.K."/>
            <person name="Au S.W."/>
            <person name="Jeong K.Y."/>
            <person name="Chew F.T."/>
            <person name="Hui J.H."/>
            <person name="Leung T.F."/>
            <person name="Tungtrongchitr A."/>
            <person name="Zhong N."/>
            <person name="Liu Z."/>
            <person name="Tsui S.K."/>
        </authorList>
    </citation>
    <scope>NUCLEOTIDE SEQUENCE [LARGE SCALE GENOMIC DNA]</scope>
    <source>
        <strain evidence="9">Derp</strain>
    </source>
</reference>
<keyword evidence="7" id="KW-0378">Hydrolase</keyword>
<evidence type="ECO:0000256" key="5">
    <source>
        <dbReference type="ARBA" id="ARBA00023145"/>
    </source>
</evidence>
<dbReference type="Proteomes" id="UP000887458">
    <property type="component" value="Unassembled WGS sequence"/>
</dbReference>
<dbReference type="SUPFAM" id="SSF48619">
    <property type="entry name" value="Phospholipase A2, PLA2"/>
    <property type="match status" value="1"/>
</dbReference>
<feature type="domain" description="Phospholipase A2-like central" evidence="8">
    <location>
        <begin position="112"/>
        <end position="228"/>
    </location>
</feature>
<keyword evidence="6" id="KW-1015">Disulfide bond</keyword>
<dbReference type="CDD" id="cd00125">
    <property type="entry name" value="PLA2c"/>
    <property type="match status" value="1"/>
</dbReference>
<dbReference type="PANTHER" id="PTHR11716:SF107">
    <property type="entry name" value="PHOSPHOLIPASE A2"/>
    <property type="match status" value="1"/>
</dbReference>
<comment type="cofactor">
    <cofactor evidence="7">
        <name>Ca(2+)</name>
        <dbReference type="ChEBI" id="CHEBI:29108"/>
    </cofactor>
</comment>
<evidence type="ECO:0000256" key="4">
    <source>
        <dbReference type="ARBA" id="ARBA00022525"/>
    </source>
</evidence>
<evidence type="ECO:0000256" key="3">
    <source>
        <dbReference type="ARBA" id="ARBA00009659"/>
    </source>
</evidence>
<dbReference type="PROSITE" id="PS00118">
    <property type="entry name" value="PA2_HIS"/>
    <property type="match status" value="1"/>
</dbReference>
<keyword evidence="7" id="KW-0443">Lipid metabolism</keyword>
<comment type="subcellular location">
    <subcellularLocation>
        <location evidence="2 7">Secreted</location>
    </subcellularLocation>
</comment>
<organism evidence="9 10">
    <name type="scientific">Dermatophagoides pteronyssinus</name>
    <name type="common">European house dust mite</name>
    <dbReference type="NCBI Taxonomy" id="6956"/>
    <lineage>
        <taxon>Eukaryota</taxon>
        <taxon>Metazoa</taxon>
        <taxon>Ecdysozoa</taxon>
        <taxon>Arthropoda</taxon>
        <taxon>Chelicerata</taxon>
        <taxon>Arachnida</taxon>
        <taxon>Acari</taxon>
        <taxon>Acariformes</taxon>
        <taxon>Sarcoptiformes</taxon>
        <taxon>Astigmata</taxon>
        <taxon>Psoroptidia</taxon>
        <taxon>Analgoidea</taxon>
        <taxon>Pyroglyphidae</taxon>
        <taxon>Dermatophagoidinae</taxon>
        <taxon>Dermatophagoides</taxon>
    </lineage>
</organism>
<evidence type="ECO:0000259" key="8">
    <source>
        <dbReference type="SMART" id="SM00085"/>
    </source>
</evidence>
<evidence type="ECO:0000256" key="1">
    <source>
        <dbReference type="ARBA" id="ARBA00001604"/>
    </source>
</evidence>
<reference evidence="9 10" key="1">
    <citation type="journal article" date="2018" name="J. Allergy Clin. Immunol.">
        <title>High-quality assembly of Dermatophagoides pteronyssinus genome and transcriptome reveals a wide range of novel allergens.</title>
        <authorList>
            <person name="Liu X.Y."/>
            <person name="Yang K.Y."/>
            <person name="Wang M.Q."/>
            <person name="Kwok J.S."/>
            <person name="Zeng X."/>
            <person name="Yang Z."/>
            <person name="Xiao X.J."/>
            <person name="Lau C.P."/>
            <person name="Li Y."/>
            <person name="Huang Z.M."/>
            <person name="Ba J.G."/>
            <person name="Yim A.K."/>
            <person name="Ouyang C.Y."/>
            <person name="Ngai S.M."/>
            <person name="Chan T.F."/>
            <person name="Leung E.L."/>
            <person name="Liu L."/>
            <person name="Liu Z.G."/>
            <person name="Tsui S.K."/>
        </authorList>
    </citation>
    <scope>NUCLEOTIDE SEQUENCE [LARGE SCALE GENOMIC DNA]</scope>
    <source>
        <strain evidence="9">Derp</strain>
    </source>
</reference>
<comment type="catalytic activity">
    <reaction evidence="1 7">
        <text>a 1,2-diacyl-sn-glycero-3-phosphocholine + H2O = a 1-acyl-sn-glycero-3-phosphocholine + a fatty acid + H(+)</text>
        <dbReference type="Rhea" id="RHEA:15801"/>
        <dbReference type="ChEBI" id="CHEBI:15377"/>
        <dbReference type="ChEBI" id="CHEBI:15378"/>
        <dbReference type="ChEBI" id="CHEBI:28868"/>
        <dbReference type="ChEBI" id="CHEBI:57643"/>
        <dbReference type="ChEBI" id="CHEBI:58168"/>
        <dbReference type="EC" id="3.1.1.4"/>
    </reaction>
</comment>
<accession>A0ABQ8IYR7</accession>
<dbReference type="PRINTS" id="PR00389">
    <property type="entry name" value="PHPHLIPASEA2"/>
</dbReference>
<evidence type="ECO:0000256" key="6">
    <source>
        <dbReference type="ARBA" id="ARBA00023157"/>
    </source>
</evidence>
<keyword evidence="10" id="KW-1185">Reference proteome</keyword>
<dbReference type="Gene3D" id="1.20.90.10">
    <property type="entry name" value="Phospholipase A2 domain"/>
    <property type="match status" value="1"/>
</dbReference>